<dbReference type="Gene3D" id="2.60.34.10">
    <property type="entry name" value="Substrate Binding Domain Of DNAk, Chain A, domain 1"/>
    <property type="match status" value="1"/>
</dbReference>
<evidence type="ECO:0000256" key="1">
    <source>
        <dbReference type="ARBA" id="ARBA00007381"/>
    </source>
</evidence>
<accession>A0A081PEN8</accession>
<dbReference type="InterPro" id="IPR029047">
    <property type="entry name" value="HSP70_peptide-bd_sf"/>
</dbReference>
<dbReference type="HAMAP" id="MF_00332">
    <property type="entry name" value="DnaK"/>
    <property type="match status" value="1"/>
</dbReference>
<dbReference type="PROSITE" id="PS01036">
    <property type="entry name" value="HSP70_3"/>
    <property type="match status" value="1"/>
</dbReference>
<evidence type="ECO:0000256" key="2">
    <source>
        <dbReference type="ARBA" id="ARBA00014415"/>
    </source>
</evidence>
<feature type="compositionally biased region" description="Low complexity" evidence="10">
    <location>
        <begin position="608"/>
        <end position="624"/>
    </location>
</feature>
<dbReference type="FunFam" id="3.30.420.40:FF:000004">
    <property type="entry name" value="Molecular chaperone DnaK"/>
    <property type="match status" value="1"/>
</dbReference>
<keyword evidence="5 8" id="KW-0067">ATP-binding</keyword>
<dbReference type="InterPro" id="IPR043129">
    <property type="entry name" value="ATPase_NBD"/>
</dbReference>
<dbReference type="GO" id="GO:0140662">
    <property type="term" value="F:ATP-dependent protein folding chaperone"/>
    <property type="evidence" value="ECO:0007669"/>
    <property type="project" value="InterPro"/>
</dbReference>
<dbReference type="RefSeq" id="WP_037442563.1">
    <property type="nucleotide sequence ID" value="NZ_JNFF01000081.1"/>
</dbReference>
<dbReference type="AlphaFoldDB" id="A0A081PEN8"/>
<comment type="caution">
    <text evidence="11">The sequence shown here is derived from an EMBL/GenBank/DDBJ whole genome shotgun (WGS) entry which is preliminary data.</text>
</comment>
<keyword evidence="4 8" id="KW-0547">Nucleotide-binding</keyword>
<dbReference type="EMBL" id="JNFF01000081">
    <property type="protein sequence ID" value="KEQ29161.1"/>
    <property type="molecule type" value="Genomic_DNA"/>
</dbReference>
<dbReference type="FunFam" id="3.90.640.10:FF:000003">
    <property type="entry name" value="Molecular chaperone DnaK"/>
    <property type="match status" value="1"/>
</dbReference>
<dbReference type="GO" id="GO:0005524">
    <property type="term" value="F:ATP binding"/>
    <property type="evidence" value="ECO:0007669"/>
    <property type="project" value="UniProtKB-UniRule"/>
</dbReference>
<evidence type="ECO:0000256" key="5">
    <source>
        <dbReference type="ARBA" id="ARBA00022840"/>
    </source>
</evidence>
<evidence type="ECO:0000256" key="3">
    <source>
        <dbReference type="ARBA" id="ARBA00022553"/>
    </source>
</evidence>
<dbReference type="eggNOG" id="COG0443">
    <property type="taxonomic scope" value="Bacteria"/>
</dbReference>
<feature type="region of interest" description="Disordered" evidence="10">
    <location>
        <begin position="599"/>
        <end position="638"/>
    </location>
</feature>
<dbReference type="PROSITE" id="PS00297">
    <property type="entry name" value="HSP70_1"/>
    <property type="match status" value="1"/>
</dbReference>
<reference evidence="11 12" key="1">
    <citation type="journal article" date="1992" name="Int. J. Syst. Bacteriol.">
        <title>Sphingobacterium antarcticus sp. nov. a Psychrotrophic Bacterium from the Soils of Schirmacher Oasis, Antarctica.</title>
        <authorList>
            <person name="Shivaji S."/>
            <person name="Ray M.K."/>
            <person name="Rao N.S."/>
            <person name="Saiserr L."/>
            <person name="Jagannadham M.V."/>
            <person name="Kumar G.S."/>
            <person name="Reddy G."/>
            <person name="Bhargava P.M."/>
        </authorList>
    </citation>
    <scope>NUCLEOTIDE SEQUENCE [LARGE SCALE GENOMIC DNA]</scope>
    <source>
        <strain evidence="11 12">4BY</strain>
    </source>
</reference>
<name>A0A081PEN8_9SPHI</name>
<evidence type="ECO:0000256" key="4">
    <source>
        <dbReference type="ARBA" id="ARBA00022741"/>
    </source>
</evidence>
<dbReference type="InterPro" id="IPR013126">
    <property type="entry name" value="Hsp_70_fam"/>
</dbReference>
<evidence type="ECO:0000256" key="10">
    <source>
        <dbReference type="SAM" id="MobiDB-lite"/>
    </source>
</evidence>
<comment type="function">
    <text evidence="8">Acts as a chaperone.</text>
</comment>
<comment type="induction">
    <text evidence="8">By stress conditions e.g. heat shock.</text>
</comment>
<feature type="modified residue" description="Phosphothreonine; by autocatalysis" evidence="8">
    <location>
        <position position="197"/>
    </location>
</feature>
<organism evidence="11 12">
    <name type="scientific">Pedobacter antarcticus 4BY</name>
    <dbReference type="NCBI Taxonomy" id="1358423"/>
    <lineage>
        <taxon>Bacteria</taxon>
        <taxon>Pseudomonadati</taxon>
        <taxon>Bacteroidota</taxon>
        <taxon>Sphingobacteriia</taxon>
        <taxon>Sphingobacteriales</taxon>
        <taxon>Sphingobacteriaceae</taxon>
        <taxon>Pedobacter</taxon>
    </lineage>
</organism>
<proteinExistence type="evidence at transcript level"/>
<keyword evidence="3 8" id="KW-0597">Phosphoprotein</keyword>
<dbReference type="InterPro" id="IPR029048">
    <property type="entry name" value="HSP70_C_sf"/>
</dbReference>
<dbReference type="NCBIfam" id="TIGR02350">
    <property type="entry name" value="prok_dnaK"/>
    <property type="match status" value="1"/>
</dbReference>
<dbReference type="FunFam" id="1.20.1270.10:FF:000001">
    <property type="entry name" value="Molecular chaperone DnaK"/>
    <property type="match status" value="1"/>
</dbReference>
<dbReference type="SUPFAM" id="SSF100920">
    <property type="entry name" value="Heat shock protein 70kD (HSP70), peptide-binding domain"/>
    <property type="match status" value="1"/>
</dbReference>
<dbReference type="Gene3D" id="1.20.1270.10">
    <property type="match status" value="1"/>
</dbReference>
<dbReference type="Pfam" id="PF00012">
    <property type="entry name" value="HSP70"/>
    <property type="match status" value="1"/>
</dbReference>
<gene>
    <name evidence="8" type="primary">dnaK</name>
    <name evidence="11" type="ORF">N180_16165</name>
</gene>
<dbReference type="SUPFAM" id="SSF53067">
    <property type="entry name" value="Actin-like ATPase domain"/>
    <property type="match status" value="2"/>
</dbReference>
<dbReference type="OrthoDB" id="9766019at2"/>
<evidence type="ECO:0000256" key="8">
    <source>
        <dbReference type="HAMAP-Rule" id="MF_00332"/>
    </source>
</evidence>
<dbReference type="CDD" id="cd10234">
    <property type="entry name" value="ASKHA_NBD_HSP70_DnaK-like"/>
    <property type="match status" value="1"/>
</dbReference>
<dbReference type="Proteomes" id="UP000028007">
    <property type="component" value="Unassembled WGS sequence"/>
</dbReference>
<keyword evidence="12" id="KW-1185">Reference proteome</keyword>
<dbReference type="InterPro" id="IPR012725">
    <property type="entry name" value="Chaperone_DnaK"/>
</dbReference>
<dbReference type="GO" id="GO:0051082">
    <property type="term" value="F:unfolded protein binding"/>
    <property type="evidence" value="ECO:0007669"/>
    <property type="project" value="InterPro"/>
</dbReference>
<evidence type="ECO:0000313" key="11">
    <source>
        <dbReference type="EMBL" id="KEQ29161.1"/>
    </source>
</evidence>
<dbReference type="NCBIfam" id="NF003520">
    <property type="entry name" value="PRK05183.1"/>
    <property type="match status" value="1"/>
</dbReference>
<dbReference type="InterPro" id="IPR018181">
    <property type="entry name" value="Heat_shock_70_CS"/>
</dbReference>
<dbReference type="PRINTS" id="PR00301">
    <property type="entry name" value="HEATSHOCK70"/>
</dbReference>
<dbReference type="Gene3D" id="3.90.640.10">
    <property type="entry name" value="Actin, Chain A, domain 4"/>
    <property type="match status" value="1"/>
</dbReference>
<sequence length="638" mass="68379">MSKIIGIDLGTTNSCVAVMEGNEPVVIANSEGKRTTPSIVAFAENGERKVGDSAKRQAITNPTKTIYSIKRFMGSSFAEVSKEVGRVPYKVVKGDNNTPRVEIDDRKYTPQEISAMILQKMKKTAEDFLGHEVTEAVITVPAYFNDAQRQATKEAGEIAGLTVKRIINEPTAAALAYGLDKAHKDMKIVVFDCGGGTHDVSILELGDGVFEVKSTDGDTHLGGDDFDHVIIDWLASEFKNEYGMDLNQDPMALQRLKEAAEKAKIELSSTTSTEVNLPYITADASGPKHLVRNLSRAKFEQLAADLIKRTIDPCKSALKNAGLKTSDIDEIILVGGSTRIPAIQDAVKAFFGKEPSKGVNPDEVVAIGAAIQGGVLTGEVKDVLLLDVTPLSLGIETMGGVMTKLIESNTTIPSKKAETFSTAADNQPSVEIHILQGERPMAAQNRTIGRFILDGIPPAPRGVPQVEVAFDIDANGILHVSAKDKATGKEQKIRIEASSGLTDEEIKRMKEEAEQNADADRIAKEEADKINSADALIFSTEKQLKEFGDKLAADKKAPIEAGLAKLQAAHAARNFADIDAAQEELQTAWNAASEDMYKAGQDGATAEGGADQAANGQAADGGDNVTDVDFEEVKDDKK</sequence>
<keyword evidence="6 8" id="KW-0346">Stress response</keyword>
<evidence type="ECO:0000313" key="12">
    <source>
        <dbReference type="Proteomes" id="UP000028007"/>
    </source>
</evidence>
<dbReference type="SUPFAM" id="SSF100934">
    <property type="entry name" value="Heat shock protein 70kD (HSP70), C-terminal subdomain"/>
    <property type="match status" value="1"/>
</dbReference>
<evidence type="ECO:0000256" key="6">
    <source>
        <dbReference type="ARBA" id="ARBA00023016"/>
    </source>
</evidence>
<dbReference type="PANTHER" id="PTHR19375">
    <property type="entry name" value="HEAT SHOCK PROTEIN 70KDA"/>
    <property type="match status" value="1"/>
</dbReference>
<dbReference type="FunFam" id="2.60.34.10:FF:000014">
    <property type="entry name" value="Chaperone protein DnaK HSP70"/>
    <property type="match status" value="1"/>
</dbReference>
<dbReference type="NCBIfam" id="NF001413">
    <property type="entry name" value="PRK00290.1"/>
    <property type="match status" value="1"/>
</dbReference>
<evidence type="ECO:0000256" key="9">
    <source>
        <dbReference type="RuleBase" id="RU003322"/>
    </source>
</evidence>
<evidence type="ECO:0000256" key="7">
    <source>
        <dbReference type="ARBA" id="ARBA00023186"/>
    </source>
</evidence>
<keyword evidence="7 8" id="KW-0143">Chaperone</keyword>
<protein>
    <recommendedName>
        <fullName evidence="2 8">Chaperone protein DnaK</fullName>
    </recommendedName>
    <alternativeName>
        <fullName evidence="8">HSP70</fullName>
    </alternativeName>
    <alternativeName>
        <fullName evidence="8">Heat shock 70 kDa protein</fullName>
    </alternativeName>
    <alternativeName>
        <fullName evidence="8">Heat shock protein 70</fullName>
    </alternativeName>
</protein>
<feature type="compositionally biased region" description="Acidic residues" evidence="10">
    <location>
        <begin position="626"/>
        <end position="638"/>
    </location>
</feature>
<comment type="similarity">
    <text evidence="1 8 9">Belongs to the heat shock protein 70 family.</text>
</comment>
<dbReference type="Gene3D" id="3.30.420.40">
    <property type="match status" value="2"/>
</dbReference>